<organism evidence="2 3">
    <name type="scientific">Paenibacillus albiflavus</name>
    <dbReference type="NCBI Taxonomy" id="2545760"/>
    <lineage>
        <taxon>Bacteria</taxon>
        <taxon>Bacillati</taxon>
        <taxon>Bacillota</taxon>
        <taxon>Bacilli</taxon>
        <taxon>Bacillales</taxon>
        <taxon>Paenibacillaceae</taxon>
        <taxon>Paenibacillus</taxon>
    </lineage>
</organism>
<reference evidence="2 3" key="1">
    <citation type="submission" date="2019-03" db="EMBL/GenBank/DDBJ databases">
        <authorList>
            <person name="Kim M.K.M."/>
        </authorList>
    </citation>
    <scope>NUCLEOTIDE SEQUENCE [LARGE SCALE GENOMIC DNA]</scope>
    <source>
        <strain evidence="2 3">18JY21-1</strain>
    </source>
</reference>
<comment type="caution">
    <text evidence="2">The sequence shown here is derived from an EMBL/GenBank/DDBJ whole genome shotgun (WGS) entry which is preliminary data.</text>
</comment>
<dbReference type="SUPFAM" id="SSF54403">
    <property type="entry name" value="Cystatin/monellin"/>
    <property type="match status" value="2"/>
</dbReference>
<feature type="domain" description="Cell wall elongation regulator TseB-like" evidence="1">
    <location>
        <begin position="54"/>
        <end position="94"/>
    </location>
</feature>
<dbReference type="Gene3D" id="3.10.450.40">
    <property type="match status" value="1"/>
</dbReference>
<protein>
    <recommendedName>
        <fullName evidence="1">Cell wall elongation regulator TseB-like domain-containing protein</fullName>
    </recommendedName>
</protein>
<dbReference type="EMBL" id="SKFG01000001">
    <property type="protein sequence ID" value="TCZ81175.1"/>
    <property type="molecule type" value="Genomic_DNA"/>
</dbReference>
<evidence type="ECO:0000313" key="3">
    <source>
        <dbReference type="Proteomes" id="UP000295418"/>
    </source>
</evidence>
<evidence type="ECO:0000259" key="1">
    <source>
        <dbReference type="Pfam" id="PF17881"/>
    </source>
</evidence>
<name>A0A4R4ERJ9_9BACL</name>
<sequence>MRSLRSSAYSKMSRPKKILWIAILVFVVLIIALSFFYASVQKDYFAERDRAMIKAKEELSLNSVTRSEPSYGDEAYQIVFGTDAGDRPVVVWVSDSNMIVEQADGAFTKEDVNRKVLEQEPTATILRTLPNRIQGVNVWEAFFEKPGENGKPSYFYMYYRFRDGEYVDTYKLSH</sequence>
<proteinExistence type="predicted"/>
<gene>
    <name evidence="2" type="ORF">E0485_02550</name>
</gene>
<dbReference type="Proteomes" id="UP000295418">
    <property type="component" value="Unassembled WGS sequence"/>
</dbReference>
<dbReference type="RefSeq" id="WP_132416212.1">
    <property type="nucleotide sequence ID" value="NZ_SKFG01000001.1"/>
</dbReference>
<evidence type="ECO:0000313" key="2">
    <source>
        <dbReference type="EMBL" id="TCZ81175.1"/>
    </source>
</evidence>
<keyword evidence="3" id="KW-1185">Reference proteome</keyword>
<dbReference type="AlphaFoldDB" id="A0A4R4ERJ9"/>
<accession>A0A4R4ERJ9</accession>
<dbReference type="InterPro" id="IPR041401">
    <property type="entry name" value="TseB-like_dom"/>
</dbReference>
<dbReference type="Pfam" id="PF17881">
    <property type="entry name" value="TseB"/>
    <property type="match status" value="1"/>
</dbReference>
<dbReference type="OrthoDB" id="2678417at2"/>
<dbReference type="InterPro" id="IPR046350">
    <property type="entry name" value="Cystatin_sf"/>
</dbReference>